<feature type="transmembrane region" description="Helical" evidence="6">
    <location>
        <begin position="115"/>
        <end position="137"/>
    </location>
</feature>
<dbReference type="AlphaFoldDB" id="R3TR04"/>
<evidence type="ECO:0000256" key="5">
    <source>
        <dbReference type="SAM" id="MobiDB-lite"/>
    </source>
</evidence>
<keyword evidence="2" id="KW-0964">Secreted</keyword>
<keyword evidence="4" id="KW-0572">Peptidoglycan-anchor</keyword>
<dbReference type="EMBL" id="AJAU01000021">
    <property type="protein sequence ID" value="EOL43959.1"/>
    <property type="molecule type" value="Genomic_DNA"/>
</dbReference>
<dbReference type="NCBIfam" id="TIGR01167">
    <property type="entry name" value="LPXTG_anchor"/>
    <property type="match status" value="1"/>
</dbReference>
<evidence type="ECO:0000256" key="4">
    <source>
        <dbReference type="ARBA" id="ARBA00023088"/>
    </source>
</evidence>
<sequence>MRMRKKYFILLSMIFITLSLFQLSKVAEAINYDTEIGLTFNSDVSVGGDSSSSTTLPSSTTNTSESKSTTNTSEGNRTNTDTSSKVEESSKMNRNTTAKSGLTGVLPSTGTKSNVLLMGLGMLVLILVFAFLIFKFYKVVIKNTDK</sequence>
<comment type="caution">
    <text evidence="9">The sequence shown here is derived from an EMBL/GenBank/DDBJ whole genome shotgun (WGS) entry which is preliminary data.</text>
</comment>
<dbReference type="PATRIC" id="fig|1158612.3.peg.2495"/>
<keyword evidence="3 7" id="KW-0732">Signal</keyword>
<keyword evidence="10" id="KW-1185">Reference proteome</keyword>
<evidence type="ECO:0000256" key="2">
    <source>
        <dbReference type="ARBA" id="ARBA00022525"/>
    </source>
</evidence>
<keyword evidence="1" id="KW-0134">Cell wall</keyword>
<dbReference type="RefSeq" id="WP_010772619.1">
    <property type="nucleotide sequence ID" value="NZ_KB946335.1"/>
</dbReference>
<feature type="chain" id="PRO_5004362162" evidence="7">
    <location>
        <begin position="30"/>
        <end position="146"/>
    </location>
</feature>
<feature type="domain" description="Gram-positive cocci surface proteins LPxTG" evidence="8">
    <location>
        <begin position="104"/>
        <end position="134"/>
    </location>
</feature>
<evidence type="ECO:0000313" key="9">
    <source>
        <dbReference type="EMBL" id="EOL43959.1"/>
    </source>
</evidence>
<reference evidence="9 10" key="1">
    <citation type="submission" date="2013-02" db="EMBL/GenBank/DDBJ databases">
        <title>The Genome Sequence of Enterococcus caccae BAA-1240.</title>
        <authorList>
            <consortium name="The Broad Institute Genome Sequencing Platform"/>
            <consortium name="The Broad Institute Genome Sequencing Center for Infectious Disease"/>
            <person name="Earl A.M."/>
            <person name="Gilmore M.S."/>
            <person name="Lebreton F."/>
            <person name="Walker B."/>
            <person name="Young S.K."/>
            <person name="Zeng Q."/>
            <person name="Gargeya S."/>
            <person name="Fitzgerald M."/>
            <person name="Haas B."/>
            <person name="Abouelleil A."/>
            <person name="Alvarado L."/>
            <person name="Arachchi H.M."/>
            <person name="Berlin A.M."/>
            <person name="Chapman S.B."/>
            <person name="Dewar J."/>
            <person name="Goldberg J."/>
            <person name="Griggs A."/>
            <person name="Gujja S."/>
            <person name="Hansen M."/>
            <person name="Howarth C."/>
            <person name="Imamovic A."/>
            <person name="Larimer J."/>
            <person name="McCowan C."/>
            <person name="Murphy C."/>
            <person name="Neiman D."/>
            <person name="Pearson M."/>
            <person name="Priest M."/>
            <person name="Roberts A."/>
            <person name="Saif S."/>
            <person name="Shea T."/>
            <person name="Sisk P."/>
            <person name="Sykes S."/>
            <person name="Wortman J."/>
            <person name="Nusbaum C."/>
            <person name="Birren B."/>
        </authorList>
    </citation>
    <scope>NUCLEOTIDE SEQUENCE [LARGE SCALE GENOMIC DNA]</scope>
    <source>
        <strain evidence="9 10">ATCC BAA-1240</strain>
    </source>
</reference>
<gene>
    <name evidence="9" type="ORF">UC7_02532</name>
</gene>
<organism evidence="9 10">
    <name type="scientific">Enterococcus caccae ATCC BAA-1240</name>
    <dbReference type="NCBI Taxonomy" id="1158612"/>
    <lineage>
        <taxon>Bacteria</taxon>
        <taxon>Bacillati</taxon>
        <taxon>Bacillota</taxon>
        <taxon>Bacilli</taxon>
        <taxon>Lactobacillales</taxon>
        <taxon>Enterococcaceae</taxon>
        <taxon>Enterococcus</taxon>
    </lineage>
</organism>
<name>R3TR04_9ENTE</name>
<accession>R3TR04</accession>
<feature type="compositionally biased region" description="Polar residues" evidence="5">
    <location>
        <begin position="92"/>
        <end position="104"/>
    </location>
</feature>
<feature type="compositionally biased region" description="Low complexity" evidence="5">
    <location>
        <begin position="45"/>
        <end position="74"/>
    </location>
</feature>
<keyword evidence="6" id="KW-0812">Transmembrane</keyword>
<evidence type="ECO:0000256" key="3">
    <source>
        <dbReference type="ARBA" id="ARBA00022729"/>
    </source>
</evidence>
<feature type="signal peptide" evidence="7">
    <location>
        <begin position="1"/>
        <end position="29"/>
    </location>
</feature>
<dbReference type="Pfam" id="PF00746">
    <property type="entry name" value="Gram_pos_anchor"/>
    <property type="match status" value="1"/>
</dbReference>
<feature type="region of interest" description="Disordered" evidence="5">
    <location>
        <begin position="45"/>
        <end position="104"/>
    </location>
</feature>
<evidence type="ECO:0000259" key="8">
    <source>
        <dbReference type="Pfam" id="PF00746"/>
    </source>
</evidence>
<protein>
    <submittedName>
        <fullName evidence="9">LPXTG-domain-containing protein cell wall anchor domain</fullName>
    </submittedName>
</protein>
<evidence type="ECO:0000313" key="10">
    <source>
        <dbReference type="Proteomes" id="UP000013840"/>
    </source>
</evidence>
<evidence type="ECO:0000256" key="7">
    <source>
        <dbReference type="SAM" id="SignalP"/>
    </source>
</evidence>
<evidence type="ECO:0000256" key="1">
    <source>
        <dbReference type="ARBA" id="ARBA00022512"/>
    </source>
</evidence>
<dbReference type="InterPro" id="IPR019931">
    <property type="entry name" value="LPXTG_anchor"/>
</dbReference>
<keyword evidence="6" id="KW-1133">Transmembrane helix</keyword>
<dbReference type="Proteomes" id="UP000013840">
    <property type="component" value="Unassembled WGS sequence"/>
</dbReference>
<proteinExistence type="predicted"/>
<keyword evidence="6" id="KW-0472">Membrane</keyword>
<evidence type="ECO:0000256" key="6">
    <source>
        <dbReference type="SAM" id="Phobius"/>
    </source>
</evidence>